<dbReference type="EC" id="6.3.3.2" evidence="4"/>
<comment type="similarity">
    <text evidence="1 4">Belongs to the 5-formyltetrahydrofolate cyclo-ligase family.</text>
</comment>
<dbReference type="Proteomes" id="UP000016064">
    <property type="component" value="Unassembled WGS sequence"/>
</dbReference>
<dbReference type="PIRSF" id="PIRSF006806">
    <property type="entry name" value="FTHF_cligase"/>
    <property type="match status" value="1"/>
</dbReference>
<dbReference type="InterPro" id="IPR002698">
    <property type="entry name" value="FTHF_cligase"/>
</dbReference>
<dbReference type="GO" id="GO:0030272">
    <property type="term" value="F:5-formyltetrahydrofolate cyclo-ligase activity"/>
    <property type="evidence" value="ECO:0007669"/>
    <property type="project" value="UniProtKB-EC"/>
</dbReference>
<dbReference type="Pfam" id="PF01812">
    <property type="entry name" value="5-FTHF_cyc-lig"/>
    <property type="match status" value="1"/>
</dbReference>
<comment type="catalytic activity">
    <reaction evidence="4">
        <text>(6S)-5-formyl-5,6,7,8-tetrahydrofolate + ATP = (6R)-5,10-methenyltetrahydrofolate + ADP + phosphate</text>
        <dbReference type="Rhea" id="RHEA:10488"/>
        <dbReference type="ChEBI" id="CHEBI:30616"/>
        <dbReference type="ChEBI" id="CHEBI:43474"/>
        <dbReference type="ChEBI" id="CHEBI:57455"/>
        <dbReference type="ChEBI" id="CHEBI:57457"/>
        <dbReference type="ChEBI" id="CHEBI:456216"/>
        <dbReference type="EC" id="6.3.3.2"/>
    </reaction>
</comment>
<dbReference type="InterPro" id="IPR037171">
    <property type="entry name" value="NagB/RpiA_transferase-like"/>
</dbReference>
<keyword evidence="5" id="KW-0436">Ligase</keyword>
<evidence type="ECO:0000313" key="5">
    <source>
        <dbReference type="EMBL" id="EQM63158.1"/>
    </source>
</evidence>
<comment type="cofactor">
    <cofactor evidence="4">
        <name>Mg(2+)</name>
        <dbReference type="ChEBI" id="CHEBI:18420"/>
    </cofactor>
</comment>
<organism evidence="5 6">
    <name type="scientific">Chlamydia ibidis 10-1398/6</name>
    <dbReference type="NCBI Taxonomy" id="1046581"/>
    <lineage>
        <taxon>Bacteria</taxon>
        <taxon>Pseudomonadati</taxon>
        <taxon>Chlamydiota</taxon>
        <taxon>Chlamydiia</taxon>
        <taxon>Chlamydiales</taxon>
        <taxon>Chlamydiaceae</taxon>
        <taxon>Chlamydia/Chlamydophila group</taxon>
        <taxon>Chlamydia</taxon>
    </lineage>
</organism>
<protein>
    <recommendedName>
        <fullName evidence="4">5-formyltetrahydrofolate cyclo-ligase</fullName>
        <ecNumber evidence="4">6.3.3.2</ecNumber>
    </recommendedName>
</protein>
<dbReference type="RefSeq" id="WP_020370680.1">
    <property type="nucleotide sequence ID" value="NZ_APJW01000001.1"/>
</dbReference>
<dbReference type="Gene3D" id="3.40.50.10420">
    <property type="entry name" value="NagB/RpiA/CoA transferase-like"/>
    <property type="match status" value="1"/>
</dbReference>
<dbReference type="PANTHER" id="PTHR23407">
    <property type="entry name" value="ATPASE INHIBITOR/5-FORMYLTETRAHYDROFOLATE CYCLO-LIGASE"/>
    <property type="match status" value="1"/>
</dbReference>
<proteinExistence type="inferred from homology"/>
<comment type="caution">
    <text evidence="5">The sequence shown here is derived from an EMBL/GenBank/DDBJ whole genome shotgun (WGS) entry which is preliminary data.</text>
</comment>
<evidence type="ECO:0000256" key="4">
    <source>
        <dbReference type="RuleBase" id="RU361279"/>
    </source>
</evidence>
<keyword evidence="4" id="KW-0479">Metal-binding</keyword>
<reference evidence="5 6" key="1">
    <citation type="submission" date="2013-07" db="EMBL/GenBank/DDBJ databases">
        <title>Isolation of a new Chlamydia species from the feral Sacred Ibis (Threskiornis aethiopicus): Chlamydia ibidis.</title>
        <authorList>
            <person name="Vorimore F."/>
            <person name="Hsia R.-C."/>
            <person name="Huot-Creasy H."/>
            <person name="Bastian S."/>
            <person name="Deruyter L."/>
            <person name="Passet A."/>
            <person name="Sachse K."/>
            <person name="Bavoil P."/>
            <person name="Myers G."/>
            <person name="Laroucau K."/>
        </authorList>
    </citation>
    <scope>NUCLEOTIDE SEQUENCE [LARGE SCALE GENOMIC DNA]</scope>
    <source>
        <strain evidence="5 6">10-1398/6</strain>
    </source>
</reference>
<dbReference type="EMBL" id="APJW01000001">
    <property type="protein sequence ID" value="EQM63158.1"/>
    <property type="molecule type" value="Genomic_DNA"/>
</dbReference>
<dbReference type="InterPro" id="IPR024185">
    <property type="entry name" value="FTHF_cligase-like_sf"/>
</dbReference>
<accession>A0ABN0N0Q7</accession>
<evidence type="ECO:0000256" key="1">
    <source>
        <dbReference type="ARBA" id="ARBA00010638"/>
    </source>
</evidence>
<dbReference type="SUPFAM" id="SSF100950">
    <property type="entry name" value="NagB/RpiA/CoA transferase-like"/>
    <property type="match status" value="1"/>
</dbReference>
<gene>
    <name evidence="5" type="ORF">H359_0024</name>
</gene>
<keyword evidence="3 4" id="KW-0067">ATP-binding</keyword>
<dbReference type="NCBIfam" id="TIGR02727">
    <property type="entry name" value="MTHFS_bact"/>
    <property type="match status" value="1"/>
</dbReference>
<keyword evidence="6" id="KW-1185">Reference proteome</keyword>
<keyword evidence="4" id="KW-0460">Magnesium</keyword>
<evidence type="ECO:0000313" key="6">
    <source>
        <dbReference type="Proteomes" id="UP000016064"/>
    </source>
</evidence>
<dbReference type="PANTHER" id="PTHR23407:SF1">
    <property type="entry name" value="5-FORMYLTETRAHYDROFOLATE CYCLO-LIGASE"/>
    <property type="match status" value="1"/>
</dbReference>
<keyword evidence="2 4" id="KW-0547">Nucleotide-binding</keyword>
<evidence type="ECO:0000256" key="2">
    <source>
        <dbReference type="ARBA" id="ARBA00022741"/>
    </source>
</evidence>
<name>A0ABN0N0Q7_9CHLA</name>
<evidence type="ECO:0000256" key="3">
    <source>
        <dbReference type="ARBA" id="ARBA00022840"/>
    </source>
</evidence>
<sequence length="183" mass="20901">MQIISSEKQSEKKFLRNHLQKVRNCLPQFRIIEASLKLRDFVHTLPKNACVMSFVSYKSEISTRLANTAILEHCTLILPHISNKTMVPVIVRSIDVLSQLTNPLDFSNVDLDIFPTTDITHVLVPGLAFDNDGYRLGYGGGYYDRWLAQHLHTLSIGIGYREQHVPYLTRESHDFPVSSLFLC</sequence>